<keyword evidence="5" id="KW-0175">Coiled coil</keyword>
<evidence type="ECO:0000256" key="1">
    <source>
        <dbReference type="ARBA" id="ARBA00006572"/>
    </source>
</evidence>
<keyword evidence="4" id="KW-0268">Exocytosis</keyword>
<evidence type="ECO:0000256" key="5">
    <source>
        <dbReference type="ARBA" id="ARBA00023054"/>
    </source>
</evidence>
<proteinExistence type="inferred from homology"/>
<evidence type="ECO:0000259" key="8">
    <source>
        <dbReference type="Pfam" id="PF20667"/>
    </source>
</evidence>
<dbReference type="OMA" id="PLCKHHY"/>
<dbReference type="OrthoDB" id="125856at2759"/>
<dbReference type="GO" id="GO:0006893">
    <property type="term" value="P:Golgi to plasma membrane transport"/>
    <property type="evidence" value="ECO:0000318"/>
    <property type="project" value="GO_Central"/>
</dbReference>
<dbReference type="GO" id="GO:0006887">
    <property type="term" value="P:exocytosis"/>
    <property type="evidence" value="ECO:0000318"/>
    <property type="project" value="GO_Central"/>
</dbReference>
<reference evidence="9" key="2">
    <citation type="submission" date="2021-01" db="UniProtKB">
        <authorList>
            <consortium name="EnsemblMetazoa"/>
        </authorList>
    </citation>
    <scope>IDENTIFICATION</scope>
</reference>
<dbReference type="PANTHER" id="PTHR12100:SF0">
    <property type="entry name" value="EXOCYST COMPLEX COMPONENT 5"/>
    <property type="match status" value="1"/>
</dbReference>
<dbReference type="Pfam" id="PF07393">
    <property type="entry name" value="Sec10_HB"/>
    <property type="match status" value="1"/>
</dbReference>
<dbReference type="InterPro" id="IPR048625">
    <property type="entry name" value="Sec10_N"/>
</dbReference>
<evidence type="ECO:0000256" key="3">
    <source>
        <dbReference type="ARBA" id="ARBA00022448"/>
    </source>
</evidence>
<evidence type="ECO:0000256" key="2">
    <source>
        <dbReference type="ARBA" id="ARBA00017524"/>
    </source>
</evidence>
<dbReference type="AlphaFoldDB" id="A0A7M7PSX9"/>
<dbReference type="Pfam" id="PF20667">
    <property type="entry name" value="Sec10_N"/>
    <property type="match status" value="1"/>
</dbReference>
<reference evidence="10" key="1">
    <citation type="submission" date="2015-02" db="EMBL/GenBank/DDBJ databases">
        <title>Genome sequencing for Strongylocentrotus purpuratus.</title>
        <authorList>
            <person name="Murali S."/>
            <person name="Liu Y."/>
            <person name="Vee V."/>
            <person name="English A."/>
            <person name="Wang M."/>
            <person name="Skinner E."/>
            <person name="Han Y."/>
            <person name="Muzny D.M."/>
            <person name="Worley K.C."/>
            <person name="Gibbs R.A."/>
        </authorList>
    </citation>
    <scope>NUCLEOTIDE SEQUENCE</scope>
</reference>
<dbReference type="InterPro" id="IPR048627">
    <property type="entry name" value="Sec10_HB"/>
</dbReference>
<evidence type="ECO:0000256" key="6">
    <source>
        <dbReference type="ARBA" id="ARBA00031471"/>
    </source>
</evidence>
<evidence type="ECO:0000259" key="7">
    <source>
        <dbReference type="Pfam" id="PF07393"/>
    </source>
</evidence>
<comment type="similarity">
    <text evidence="1">Belongs to the SEC10 family.</text>
</comment>
<sequence length="711" mass="81456">MSSLKEFAKSDFDPEQHVEQLAWRVLGGDTRDGPGSFDPKKMLNAFVCTIEELKLSSSRVEEKITKLEHGMKTEMKQHAKRISQLQDHNKLAFLHFQELDERINSVATKVVHLGDQLEGVNTPRSRAEEALKLIQYFADFMDDFGPTADIFNDPDKYQEAADVIQKLQLIAQELPQDQFDKPKKKIQDKYNQIEEDLISDFRLYFQEAEVERMKELASILIHFKGYNRCVDAFIEESQRDCFILQDVCEDLLPLCKKVNTLIHDVFSSPESVMGRFVVNLYEDKLQTHVKGKLTDKSDLEHYLKNLQHLYVRTDRLTSAIAEYRLGSDAHLLSRLTKKIFGAYLNKYNVAETKHLKEKMAEHLEMYYKGLSHTKKGPQPVDRFQDLQNKIRTKAPLNIVGAAPVADYKGETFLSQELALNLLYEAKLSFTRCQLLSNQSNIAKNAYDIFCILIDFMCIEHIDYALELGLTGIPMGEPRSPPASYFFEIVCQANAIFHLLEKQFSDILVPLISSTEQHTECVAKKKTLMEQMEGKLETGVDRLISAICGWLKHLLSSEQKKTDFRPEAEAGMVTPFSPACAKVISYMEKQVDTIKRCMDGKNINSALAELGIRFHRVVYDHLQQFTYNSMGAMLVICDVNEYRRLVKSFKVPVVNTLFEMLHSLCNLLVVAPENLRQVITGEQLTGLDRTVVMSFVQLRSDFKTAKIAQLLR</sequence>
<dbReference type="EnsemblMetazoa" id="XM_030999402">
    <property type="protein sequence ID" value="XP_030855262"/>
    <property type="gene ID" value="LOC578817"/>
</dbReference>
<dbReference type="InParanoid" id="A0A7M7PSX9"/>
<organism evidence="9 10">
    <name type="scientific">Strongylocentrotus purpuratus</name>
    <name type="common">Purple sea urchin</name>
    <dbReference type="NCBI Taxonomy" id="7668"/>
    <lineage>
        <taxon>Eukaryota</taxon>
        <taxon>Metazoa</taxon>
        <taxon>Echinodermata</taxon>
        <taxon>Eleutherozoa</taxon>
        <taxon>Echinozoa</taxon>
        <taxon>Echinoidea</taxon>
        <taxon>Euechinoidea</taxon>
        <taxon>Echinacea</taxon>
        <taxon>Camarodonta</taxon>
        <taxon>Echinidea</taxon>
        <taxon>Strongylocentrotidae</taxon>
        <taxon>Strongylocentrotus</taxon>
    </lineage>
</organism>
<evidence type="ECO:0000256" key="4">
    <source>
        <dbReference type="ARBA" id="ARBA00022483"/>
    </source>
</evidence>
<dbReference type="InterPro" id="IPR009976">
    <property type="entry name" value="Sec10-like"/>
</dbReference>
<feature type="domain" description="Exocyst complex component Sec10-like alpha-helical bundle" evidence="7">
    <location>
        <begin position="159"/>
        <end position="708"/>
    </location>
</feature>
<keyword evidence="10" id="KW-1185">Reference proteome</keyword>
<dbReference type="PANTHER" id="PTHR12100">
    <property type="entry name" value="SEC10"/>
    <property type="match status" value="1"/>
</dbReference>
<dbReference type="Proteomes" id="UP000007110">
    <property type="component" value="Unassembled WGS sequence"/>
</dbReference>
<dbReference type="GO" id="GO:0000145">
    <property type="term" value="C:exocyst"/>
    <property type="evidence" value="ECO:0000318"/>
    <property type="project" value="GO_Central"/>
</dbReference>
<evidence type="ECO:0000313" key="10">
    <source>
        <dbReference type="Proteomes" id="UP000007110"/>
    </source>
</evidence>
<dbReference type="CTD" id="10640"/>
<dbReference type="RefSeq" id="XP_030855262.1">
    <property type="nucleotide sequence ID" value="XM_030999402.1"/>
</dbReference>
<dbReference type="KEGG" id="spu:578817"/>
<name>A0A7M7PSX9_STRPU</name>
<dbReference type="FunCoup" id="A0A7M7PSX9">
    <property type="interactions" value="2041"/>
</dbReference>
<feature type="domain" description="Exocyst complex component Sec10 N-terminal" evidence="8">
    <location>
        <begin position="39"/>
        <end position="153"/>
    </location>
</feature>
<keyword evidence="3" id="KW-0813">Transport</keyword>
<accession>A0A7M7PSX9</accession>
<protein>
    <recommendedName>
        <fullName evidence="2">Exocyst complex component 5</fullName>
    </recommendedName>
    <alternativeName>
        <fullName evidence="6">Exocyst complex component Sec10</fullName>
    </alternativeName>
</protein>
<dbReference type="GeneID" id="578817"/>
<evidence type="ECO:0000313" key="9">
    <source>
        <dbReference type="EnsemblMetazoa" id="XP_030855262"/>
    </source>
</evidence>